<keyword evidence="1" id="KW-1133">Transmembrane helix</keyword>
<feature type="transmembrane region" description="Helical" evidence="1">
    <location>
        <begin position="21"/>
        <end position="39"/>
    </location>
</feature>
<organism evidence="3 4">
    <name type="scientific">Rhizobium etli (strain CIAT 652)</name>
    <dbReference type="NCBI Taxonomy" id="491916"/>
    <lineage>
        <taxon>Bacteria</taxon>
        <taxon>Pseudomonadati</taxon>
        <taxon>Pseudomonadota</taxon>
        <taxon>Alphaproteobacteria</taxon>
        <taxon>Hyphomicrobiales</taxon>
        <taxon>Rhizobiaceae</taxon>
        <taxon>Rhizobium/Agrobacterium group</taxon>
        <taxon>Rhizobium</taxon>
    </lineage>
</organism>
<feature type="domain" description="EamA" evidence="2">
    <location>
        <begin position="161"/>
        <end position="287"/>
    </location>
</feature>
<gene>
    <name evidence="3" type="ordered locus">RHECIAT_CH0001208</name>
</gene>
<keyword evidence="1" id="KW-0472">Membrane</keyword>
<evidence type="ECO:0000313" key="4">
    <source>
        <dbReference type="Proteomes" id="UP000008817"/>
    </source>
</evidence>
<protein>
    <submittedName>
        <fullName evidence="3">Hypothetical conserved protein</fullName>
    </submittedName>
</protein>
<dbReference type="InterPro" id="IPR000620">
    <property type="entry name" value="EamA_dom"/>
</dbReference>
<feature type="transmembrane region" description="Helical" evidence="1">
    <location>
        <begin position="134"/>
        <end position="154"/>
    </location>
</feature>
<feature type="domain" description="EamA" evidence="2">
    <location>
        <begin position="19"/>
        <end position="150"/>
    </location>
</feature>
<feature type="transmembrane region" description="Helical" evidence="1">
    <location>
        <begin position="191"/>
        <end position="209"/>
    </location>
</feature>
<dbReference type="SUPFAM" id="SSF103481">
    <property type="entry name" value="Multidrug resistance efflux transporter EmrE"/>
    <property type="match status" value="2"/>
</dbReference>
<evidence type="ECO:0000256" key="1">
    <source>
        <dbReference type="SAM" id="Phobius"/>
    </source>
</evidence>
<evidence type="ECO:0000259" key="2">
    <source>
        <dbReference type="Pfam" id="PF00892"/>
    </source>
</evidence>
<dbReference type="PANTHER" id="PTHR22911">
    <property type="entry name" value="ACYL-MALONYL CONDENSING ENZYME-RELATED"/>
    <property type="match status" value="1"/>
</dbReference>
<dbReference type="eggNOG" id="COG0697">
    <property type="taxonomic scope" value="Bacteria"/>
</dbReference>
<proteinExistence type="predicted"/>
<evidence type="ECO:0000313" key="3">
    <source>
        <dbReference type="EMBL" id="ACE90189.1"/>
    </source>
</evidence>
<reference evidence="3 4" key="1">
    <citation type="submission" date="2008-04" db="EMBL/GenBank/DDBJ databases">
        <title>Genome diversity and DNA divergence of Rhizobium etli.</title>
        <authorList>
            <person name="Gonzalez V."/>
            <person name="Acosta J.L."/>
            <person name="Santamaria R.I."/>
            <person name="Bustos P."/>
            <person name="Hernandez-Gonzalez I.L."/>
            <person name="Fernandez J.L."/>
            <person name="Diaz R."/>
            <person name="Flores M."/>
            <person name="Mora J."/>
            <person name="Palacios R."/>
            <person name="Davila G."/>
        </authorList>
    </citation>
    <scope>NUCLEOTIDE SEQUENCE [LARGE SCALE GENOMIC DNA]</scope>
    <source>
        <strain evidence="3 4">CIAT 652</strain>
    </source>
</reference>
<accession>B3PT23</accession>
<dbReference type="HOGENOM" id="CLU_033863_17_0_5"/>
<dbReference type="AlphaFoldDB" id="B3PT23"/>
<feature type="transmembrane region" description="Helical" evidence="1">
    <location>
        <begin position="105"/>
        <end position="127"/>
    </location>
</feature>
<name>B3PT23_RHIE6</name>
<feature type="transmembrane region" description="Helical" evidence="1">
    <location>
        <begin position="45"/>
        <end position="66"/>
    </location>
</feature>
<keyword evidence="1" id="KW-0812">Transmembrane</keyword>
<sequence>MHHSCAEEFVMSLSQERRTGIYLVIASALMWSTAGLFVRMADMDVWSMVAWRSAFSFVTLGAFLIVQRRVGRRSRLGSYGMPGVTASAVSAFAAITYIASLQWTTVATVMTVYATLPFIATGIAFLWLRDRVTYRFVAAGSAAFVGVAISVGAAVSARDVLGILCAFAMTAGCATQIVIARRFPDMDTTMMTAFAALACLCIALPLMHFRILTPQQFLACALYGVFTTGIGYILLLLGSRRVGSGEAGLLSMLDVVLGPVWVWLFYDEQISLPVLVGGAVVLLAVLWYLASDRNTAVVAG</sequence>
<feature type="transmembrane region" description="Helical" evidence="1">
    <location>
        <begin position="78"/>
        <end position="99"/>
    </location>
</feature>
<feature type="transmembrane region" description="Helical" evidence="1">
    <location>
        <begin position="272"/>
        <end position="290"/>
    </location>
</feature>
<dbReference type="Proteomes" id="UP000008817">
    <property type="component" value="Chromosome"/>
</dbReference>
<dbReference type="Pfam" id="PF00892">
    <property type="entry name" value="EamA"/>
    <property type="match status" value="2"/>
</dbReference>
<dbReference type="InterPro" id="IPR037185">
    <property type="entry name" value="EmrE-like"/>
</dbReference>
<feature type="transmembrane region" description="Helical" evidence="1">
    <location>
        <begin position="215"/>
        <end position="235"/>
    </location>
</feature>
<dbReference type="EMBL" id="CP001074">
    <property type="protein sequence ID" value="ACE90189.1"/>
    <property type="molecule type" value="Genomic_DNA"/>
</dbReference>
<dbReference type="PANTHER" id="PTHR22911:SF135">
    <property type="entry name" value="BLR4310 PROTEIN"/>
    <property type="match status" value="1"/>
</dbReference>
<feature type="transmembrane region" description="Helical" evidence="1">
    <location>
        <begin position="247"/>
        <end position="266"/>
    </location>
</feature>
<dbReference type="GO" id="GO:0016020">
    <property type="term" value="C:membrane"/>
    <property type="evidence" value="ECO:0007669"/>
    <property type="project" value="InterPro"/>
</dbReference>
<dbReference type="KEGG" id="rec:RHECIAT_CH0001208"/>
<feature type="transmembrane region" description="Helical" evidence="1">
    <location>
        <begin position="160"/>
        <end position="179"/>
    </location>
</feature>